<keyword evidence="2" id="KW-0808">Transferase</keyword>
<evidence type="ECO:0000313" key="2">
    <source>
        <dbReference type="EMBL" id="SHE91955.1"/>
    </source>
</evidence>
<keyword evidence="3" id="KW-1185">Reference proteome</keyword>
<name>A0A1M4XEP0_9FLAO</name>
<reference evidence="3" key="1">
    <citation type="submission" date="2016-11" db="EMBL/GenBank/DDBJ databases">
        <authorList>
            <person name="Varghese N."/>
            <person name="Submissions S."/>
        </authorList>
    </citation>
    <scope>NUCLEOTIDE SEQUENCE [LARGE SCALE GENOMIC DNA]</scope>
    <source>
        <strain evidence="3">DSM 27619</strain>
    </source>
</reference>
<dbReference type="Pfam" id="PF00535">
    <property type="entry name" value="Glycos_transf_2"/>
    <property type="match status" value="1"/>
</dbReference>
<dbReference type="SUPFAM" id="SSF53448">
    <property type="entry name" value="Nucleotide-diphospho-sugar transferases"/>
    <property type="match status" value="1"/>
</dbReference>
<dbReference type="InterPro" id="IPR001173">
    <property type="entry name" value="Glyco_trans_2-like"/>
</dbReference>
<dbReference type="EMBL" id="FQUT01000002">
    <property type="protein sequence ID" value="SHE91955.1"/>
    <property type="molecule type" value="Genomic_DNA"/>
</dbReference>
<dbReference type="InterPro" id="IPR029044">
    <property type="entry name" value="Nucleotide-diphossugar_trans"/>
</dbReference>
<dbReference type="RefSeq" id="WP_083531609.1">
    <property type="nucleotide sequence ID" value="NZ_FQUT01000002.1"/>
</dbReference>
<proteinExistence type="predicted"/>
<gene>
    <name evidence="2" type="ORF">SAMN05443633_102312</name>
</gene>
<accession>A0A1M4XEP0</accession>
<dbReference type="Gene3D" id="3.90.550.10">
    <property type="entry name" value="Spore Coat Polysaccharide Biosynthesis Protein SpsA, Chain A"/>
    <property type="match status" value="1"/>
</dbReference>
<dbReference type="AlphaFoldDB" id="A0A1M4XEP0"/>
<organism evidence="2 3">
    <name type="scientific">Chryseobacterium arachidis</name>
    <dbReference type="NCBI Taxonomy" id="1416778"/>
    <lineage>
        <taxon>Bacteria</taxon>
        <taxon>Pseudomonadati</taxon>
        <taxon>Bacteroidota</taxon>
        <taxon>Flavobacteriia</taxon>
        <taxon>Flavobacteriales</taxon>
        <taxon>Weeksellaceae</taxon>
        <taxon>Chryseobacterium group</taxon>
        <taxon>Chryseobacterium</taxon>
    </lineage>
</organism>
<dbReference type="OrthoDB" id="199095at2"/>
<dbReference type="PANTHER" id="PTHR22916">
    <property type="entry name" value="GLYCOSYLTRANSFERASE"/>
    <property type="match status" value="1"/>
</dbReference>
<dbReference type="PANTHER" id="PTHR22916:SF3">
    <property type="entry name" value="UDP-GLCNAC:BETAGAL BETA-1,3-N-ACETYLGLUCOSAMINYLTRANSFERASE-LIKE PROTEIN 1"/>
    <property type="match status" value="1"/>
</dbReference>
<evidence type="ECO:0000313" key="3">
    <source>
        <dbReference type="Proteomes" id="UP000184518"/>
    </source>
</evidence>
<dbReference type="GO" id="GO:0016758">
    <property type="term" value="F:hexosyltransferase activity"/>
    <property type="evidence" value="ECO:0007669"/>
    <property type="project" value="UniProtKB-ARBA"/>
</dbReference>
<sequence length="289" mass="33762">MMKPLVSVVMITYGHEKYIEESINGVLSQVLDAEIELLISDDCSPDNTEIIVKKIIDTHPNGSWIKYIRHTENKGAIPNFAWTISQSTGKYVALCEGDDYWTDPLKLKKQVDFLERNEDYILCFHKVKILKTDGVIVEDFITKIPENYELRKTLAENSNYIHTPSVLFRNIKLNELNSLEFQNTPIGDYFLYLILTKYGKIGYLEDEMCVYRYGVGIFSSLDEFKQLKINSLLYANLYSLEKDPNIKAIFYKNLYNIISQIEHQYIVNAKLLATRRHKMIEKIYKKLKK</sequence>
<evidence type="ECO:0000259" key="1">
    <source>
        <dbReference type="Pfam" id="PF00535"/>
    </source>
</evidence>
<dbReference type="STRING" id="1416778.SAMN05443633_102312"/>
<protein>
    <submittedName>
        <fullName evidence="2">Glycosyltransferase involved in cell wall bisynthesis</fullName>
    </submittedName>
</protein>
<dbReference type="Proteomes" id="UP000184518">
    <property type="component" value="Unassembled WGS sequence"/>
</dbReference>
<feature type="domain" description="Glycosyltransferase 2-like" evidence="1">
    <location>
        <begin position="7"/>
        <end position="169"/>
    </location>
</feature>